<evidence type="ECO:0000313" key="3">
    <source>
        <dbReference type="Proteomes" id="UP000078240"/>
    </source>
</evidence>
<name>A0A179GWZ6_PURLI</name>
<gene>
    <name evidence="2" type="ORF">VFPBJ_04345</name>
</gene>
<sequence>MRLPWPSPAFPAAFQNTQAGLSRLVQVCLSTAQFRTPREALNTQVRSSPPSAATHPPLASDNISTTSVRPPPSSLPFFFGPSKRAYVPRPPSPG</sequence>
<reference evidence="2 3" key="1">
    <citation type="submission" date="2016-01" db="EMBL/GenBank/DDBJ databases">
        <title>Biosynthesis of antibiotic leucinostatins and their inhibition on Phytophthora in bio-control Purpureocillium lilacinum.</title>
        <authorList>
            <person name="Wang G."/>
            <person name="Liu Z."/>
            <person name="Lin R."/>
            <person name="Li E."/>
            <person name="Mao Z."/>
            <person name="Ling J."/>
            <person name="Yin W."/>
            <person name="Xie B."/>
        </authorList>
    </citation>
    <scope>NUCLEOTIDE SEQUENCE [LARGE SCALE GENOMIC DNA]</scope>
    <source>
        <strain evidence="2">PLBJ-1</strain>
    </source>
</reference>
<dbReference type="EMBL" id="LSBH01000003">
    <property type="protein sequence ID" value="OAQ81761.1"/>
    <property type="molecule type" value="Genomic_DNA"/>
</dbReference>
<organism evidence="2 3">
    <name type="scientific">Purpureocillium lilacinum</name>
    <name type="common">Paecilomyces lilacinus</name>
    <dbReference type="NCBI Taxonomy" id="33203"/>
    <lineage>
        <taxon>Eukaryota</taxon>
        <taxon>Fungi</taxon>
        <taxon>Dikarya</taxon>
        <taxon>Ascomycota</taxon>
        <taxon>Pezizomycotina</taxon>
        <taxon>Sordariomycetes</taxon>
        <taxon>Hypocreomycetidae</taxon>
        <taxon>Hypocreales</taxon>
        <taxon>Ophiocordycipitaceae</taxon>
        <taxon>Purpureocillium</taxon>
    </lineage>
</organism>
<evidence type="ECO:0000256" key="1">
    <source>
        <dbReference type="SAM" id="MobiDB-lite"/>
    </source>
</evidence>
<comment type="caution">
    <text evidence="2">The sequence shown here is derived from an EMBL/GenBank/DDBJ whole genome shotgun (WGS) entry which is preliminary data.</text>
</comment>
<proteinExistence type="predicted"/>
<evidence type="ECO:0000313" key="2">
    <source>
        <dbReference type="EMBL" id="OAQ81761.1"/>
    </source>
</evidence>
<dbReference type="Proteomes" id="UP000078240">
    <property type="component" value="Unassembled WGS sequence"/>
</dbReference>
<dbReference type="AlphaFoldDB" id="A0A179GWZ6"/>
<feature type="compositionally biased region" description="Polar residues" evidence="1">
    <location>
        <begin position="41"/>
        <end position="51"/>
    </location>
</feature>
<feature type="region of interest" description="Disordered" evidence="1">
    <location>
        <begin position="39"/>
        <end position="94"/>
    </location>
</feature>
<accession>A0A179GWZ6</accession>
<protein>
    <submittedName>
        <fullName evidence="2">Uncharacterized protein</fullName>
    </submittedName>
</protein>